<evidence type="ECO:0000313" key="1">
    <source>
        <dbReference type="EMBL" id="KAB7500366.1"/>
    </source>
</evidence>
<reference evidence="1 2" key="1">
    <citation type="journal article" date="2019" name="PLoS Biol.">
        <title>Sex chromosomes control vertical transmission of feminizing Wolbachia symbionts in an isopod.</title>
        <authorList>
            <person name="Becking T."/>
            <person name="Chebbi M.A."/>
            <person name="Giraud I."/>
            <person name="Moumen B."/>
            <person name="Laverre T."/>
            <person name="Caubet Y."/>
            <person name="Peccoud J."/>
            <person name="Gilbert C."/>
            <person name="Cordaux R."/>
        </authorList>
    </citation>
    <scope>NUCLEOTIDE SEQUENCE [LARGE SCALE GENOMIC DNA]</scope>
    <source>
        <strain evidence="1">ANa2</strain>
        <tissue evidence="1">Whole body excluding digestive tract and cuticle</tissue>
    </source>
</reference>
<dbReference type="Proteomes" id="UP000326759">
    <property type="component" value="Unassembled WGS sequence"/>
</dbReference>
<dbReference type="AlphaFoldDB" id="A0A5N5T1R7"/>
<evidence type="ECO:0000313" key="2">
    <source>
        <dbReference type="Proteomes" id="UP000326759"/>
    </source>
</evidence>
<gene>
    <name evidence="1" type="ORF">Anas_14337</name>
</gene>
<sequence length="83" mass="9346">MTVQSLYLIKVVSMTKLETKLGLPRSEFTKDLSDDSMTGSTSNVLDDLPGTSTLLVNGEYDTYIHDKKFVILNVKNKFLRAKM</sequence>
<accession>A0A5N5T1R7</accession>
<dbReference type="EMBL" id="SEYY01014204">
    <property type="protein sequence ID" value="KAB7500366.1"/>
    <property type="molecule type" value="Genomic_DNA"/>
</dbReference>
<protein>
    <submittedName>
        <fullName evidence="1">Uncharacterized protein</fullName>
    </submittedName>
</protein>
<organism evidence="1 2">
    <name type="scientific">Armadillidium nasatum</name>
    <dbReference type="NCBI Taxonomy" id="96803"/>
    <lineage>
        <taxon>Eukaryota</taxon>
        <taxon>Metazoa</taxon>
        <taxon>Ecdysozoa</taxon>
        <taxon>Arthropoda</taxon>
        <taxon>Crustacea</taxon>
        <taxon>Multicrustacea</taxon>
        <taxon>Malacostraca</taxon>
        <taxon>Eumalacostraca</taxon>
        <taxon>Peracarida</taxon>
        <taxon>Isopoda</taxon>
        <taxon>Oniscidea</taxon>
        <taxon>Crinocheta</taxon>
        <taxon>Armadillidiidae</taxon>
        <taxon>Armadillidium</taxon>
    </lineage>
</organism>
<comment type="caution">
    <text evidence="1">The sequence shown here is derived from an EMBL/GenBank/DDBJ whole genome shotgun (WGS) entry which is preliminary data.</text>
</comment>
<keyword evidence="2" id="KW-1185">Reference proteome</keyword>
<proteinExistence type="predicted"/>
<name>A0A5N5T1R7_9CRUS</name>